<feature type="transmembrane region" description="Helical" evidence="6">
    <location>
        <begin position="139"/>
        <end position="158"/>
    </location>
</feature>
<dbReference type="InterPro" id="IPR050638">
    <property type="entry name" value="AA-Vitamin_Transporters"/>
</dbReference>
<accession>A0A0S6UDL7</accession>
<feature type="domain" description="EamA" evidence="7">
    <location>
        <begin position="165"/>
        <end position="296"/>
    </location>
</feature>
<dbReference type="PANTHER" id="PTHR32322:SF2">
    <property type="entry name" value="EAMA DOMAIN-CONTAINING PROTEIN"/>
    <property type="match status" value="1"/>
</dbReference>
<dbReference type="AlphaFoldDB" id="A0A0S6UDL7"/>
<keyword evidence="3 6" id="KW-0812">Transmembrane</keyword>
<dbReference type="InterPro" id="IPR000620">
    <property type="entry name" value="EamA_dom"/>
</dbReference>
<dbReference type="PANTHER" id="PTHR32322">
    <property type="entry name" value="INNER MEMBRANE TRANSPORTER"/>
    <property type="match status" value="1"/>
</dbReference>
<dbReference type="Pfam" id="PF00892">
    <property type="entry name" value="EamA"/>
    <property type="match status" value="2"/>
</dbReference>
<dbReference type="Proteomes" id="UP000063718">
    <property type="component" value="Unassembled WGS sequence"/>
</dbReference>
<proteinExistence type="inferred from homology"/>
<dbReference type="SUPFAM" id="SSF103481">
    <property type="entry name" value="Multidrug resistance efflux transporter EmrE"/>
    <property type="match status" value="2"/>
</dbReference>
<evidence type="ECO:0000256" key="5">
    <source>
        <dbReference type="ARBA" id="ARBA00023136"/>
    </source>
</evidence>
<evidence type="ECO:0000259" key="7">
    <source>
        <dbReference type="Pfam" id="PF00892"/>
    </source>
</evidence>
<dbReference type="InterPro" id="IPR037185">
    <property type="entry name" value="EmrE-like"/>
</dbReference>
<protein>
    <submittedName>
        <fullName evidence="8">Permeases of the drug/metabolite transporter (DMT) superfamily</fullName>
    </submittedName>
</protein>
<organism evidence="8">
    <name type="scientific">Moorella thermoacetica Y72</name>
    <dbReference type="NCBI Taxonomy" id="1325331"/>
    <lineage>
        <taxon>Bacteria</taxon>
        <taxon>Bacillati</taxon>
        <taxon>Bacillota</taxon>
        <taxon>Clostridia</taxon>
        <taxon>Neomoorellales</taxon>
        <taxon>Neomoorellaceae</taxon>
        <taxon>Neomoorella</taxon>
    </lineage>
</organism>
<sequence>MMGINREGYMKKAKDSSGEGRGLFLAVLAAAALGLEGISAKLAYAGGANILSILAIRFLAAGILFWGSLIVFPLDWKLNLGTMVRLTVLALGGQATTILLLFHAFERIPATVAMLFFYLYPVIVSLLATVFLKETLTRAKIGALVLAFTGLAVILGVPTGNLEIWGIVTALLAACTNGIYMVGQTGLLKTIEPRVFNAYATLTIGVAYFILAIVTGTFSLAFNSQAILAIATLSLICTLLAYTAVAWSLKYIGASRAAIISTLEPVVTAVLGFLILGERLHPIQLLGGALILAGVTVQQVLTSKDGGEGHGYGIIKQ</sequence>
<gene>
    <name evidence="8" type="ORF">MTY_2193</name>
</gene>
<comment type="similarity">
    <text evidence="2">Belongs to the EamA transporter family.</text>
</comment>
<keyword evidence="4 6" id="KW-1133">Transmembrane helix</keyword>
<feature type="transmembrane region" description="Helical" evidence="6">
    <location>
        <begin position="111"/>
        <end position="132"/>
    </location>
</feature>
<comment type="subcellular location">
    <subcellularLocation>
        <location evidence="1">Membrane</location>
        <topology evidence="1">Multi-pass membrane protein</topology>
    </subcellularLocation>
</comment>
<reference evidence="8" key="1">
    <citation type="journal article" date="2014" name="Gene">
        <title>Genome-guided analysis of transformation efficiency and carbon dioxide assimilation by Moorella thermoacetica Y72.</title>
        <authorList>
            <person name="Tsukahara K."/>
            <person name="Kita A."/>
            <person name="Nakashimada Y."/>
            <person name="Hoshino T."/>
            <person name="Murakami K."/>
        </authorList>
    </citation>
    <scope>NUCLEOTIDE SEQUENCE [LARGE SCALE GENOMIC DNA]</scope>
    <source>
        <strain evidence="8">Y72</strain>
    </source>
</reference>
<evidence type="ECO:0000256" key="1">
    <source>
        <dbReference type="ARBA" id="ARBA00004141"/>
    </source>
</evidence>
<dbReference type="Gene3D" id="1.10.3730.20">
    <property type="match status" value="1"/>
</dbReference>
<dbReference type="EMBL" id="DF238840">
    <property type="protein sequence ID" value="GAF26853.1"/>
    <property type="molecule type" value="Genomic_DNA"/>
</dbReference>
<evidence type="ECO:0000256" key="4">
    <source>
        <dbReference type="ARBA" id="ARBA00022989"/>
    </source>
</evidence>
<dbReference type="GO" id="GO:0016020">
    <property type="term" value="C:membrane"/>
    <property type="evidence" value="ECO:0007669"/>
    <property type="project" value="UniProtKB-SubCell"/>
</dbReference>
<evidence type="ECO:0000313" key="8">
    <source>
        <dbReference type="EMBL" id="GAF26853.1"/>
    </source>
</evidence>
<feature type="transmembrane region" description="Helical" evidence="6">
    <location>
        <begin position="86"/>
        <end position="105"/>
    </location>
</feature>
<evidence type="ECO:0000256" key="2">
    <source>
        <dbReference type="ARBA" id="ARBA00007362"/>
    </source>
</evidence>
<keyword evidence="5 6" id="KW-0472">Membrane</keyword>
<feature type="transmembrane region" description="Helical" evidence="6">
    <location>
        <begin position="164"/>
        <end position="183"/>
    </location>
</feature>
<feature type="transmembrane region" description="Helical" evidence="6">
    <location>
        <begin position="55"/>
        <end position="74"/>
    </location>
</feature>
<feature type="domain" description="EamA" evidence="7">
    <location>
        <begin position="21"/>
        <end position="155"/>
    </location>
</feature>
<evidence type="ECO:0000256" key="6">
    <source>
        <dbReference type="SAM" id="Phobius"/>
    </source>
</evidence>
<feature type="transmembrane region" description="Helical" evidence="6">
    <location>
        <begin position="226"/>
        <end position="245"/>
    </location>
</feature>
<name>A0A0S6UDL7_NEOTH</name>
<evidence type="ECO:0000256" key="3">
    <source>
        <dbReference type="ARBA" id="ARBA00022692"/>
    </source>
</evidence>
<feature type="transmembrane region" description="Helical" evidence="6">
    <location>
        <begin position="195"/>
        <end position="220"/>
    </location>
</feature>